<dbReference type="Proteomes" id="UP000007752">
    <property type="component" value="Chromosome 2"/>
</dbReference>
<evidence type="ECO:0000256" key="1">
    <source>
        <dbReference type="ARBA" id="ARBA00004123"/>
    </source>
</evidence>
<keyword evidence="11" id="KW-0812">Transmembrane</keyword>
<keyword evidence="4" id="KW-1017">Isopeptide bond</keyword>
<dbReference type="AlphaFoldDB" id="A3A620"/>
<dbReference type="GO" id="GO:0006355">
    <property type="term" value="P:regulation of DNA-templated transcription"/>
    <property type="evidence" value="ECO:0007669"/>
    <property type="project" value="InterPro"/>
</dbReference>
<evidence type="ECO:0000256" key="4">
    <source>
        <dbReference type="ARBA" id="ARBA00022499"/>
    </source>
</evidence>
<evidence type="ECO:0000256" key="5">
    <source>
        <dbReference type="ARBA" id="ARBA00022553"/>
    </source>
</evidence>
<proteinExistence type="predicted"/>
<sequence length="640" mass="72842">MDLKRRDEGAEESFVKPLQLKVKDYPLLGVHISECQIYDLENHMICYQVSNLFSFYGSLWICLVVFIPFNIFPTAIPQKRRDFTMISSQHKRRPCENKYCREYLVNICNQSAEGVAQKVWNFSKCRGMCSYRLYRKKNWEMLAEILDHAVNTLGYTSVHKLLNKGSYVVAVAEMLTSTPLEIWDLCFAQALSSMEIVMAGKACHQCRQMKRNFAVACTQVKKGVCPIKYCHRCLLKRYDENDEEVGQMEAWICPKCRGICNCSCCRRKKGQQPTGRLVHTAKKGEQGAADEESTGRSLRIENSVEELLVEGDQIKLKGNIVVNKNFDGESSLAKDKNGSILGYNSAVSSPNKKVLPRGSLVTNILGADLEVKDVGPAIQLYEFCNSFGEIFQIRKGQPEQILQDIARDQEVEIVPELIAGFHKNLLSVIKEDRGEKNSIYITNGDAWLNDLGAYINELAFMSKELHLEFVNKGTLGYNKLSPCKLHVLNLLCDEALSTVKLRKLIEEQNGRAAERRNDAKAKLRAAKAKEKELREGLKNDMKEGATPIEGNRNQLISDIKKAKEVKLTAIKEKKLGTVLRSKPLMLEDREAYWKLDGYSNNKMLLLQEFDNENFTGNDIWFEFTEDEEKTIENHAAIRDP</sequence>
<keyword evidence="6" id="KW-0832">Ubl conjugation</keyword>
<evidence type="ECO:0000313" key="13">
    <source>
        <dbReference type="EMBL" id="EAZ22759.1"/>
    </source>
</evidence>
<keyword evidence="5" id="KW-0597">Phosphoprotein</keyword>
<evidence type="ECO:0000256" key="11">
    <source>
        <dbReference type="SAM" id="Phobius"/>
    </source>
</evidence>
<dbReference type="GO" id="GO:0005737">
    <property type="term" value="C:cytoplasm"/>
    <property type="evidence" value="ECO:0007669"/>
    <property type="project" value="UniProtKB-SubCell"/>
</dbReference>
<name>A3A620_ORYSJ</name>
<dbReference type="GO" id="GO:0005634">
    <property type="term" value="C:nucleus"/>
    <property type="evidence" value="ECO:0007669"/>
    <property type="project" value="UniProtKB-SubCell"/>
</dbReference>
<protein>
    <recommendedName>
        <fullName evidence="12">DDT domain-containing protein</fullName>
    </recommendedName>
</protein>
<keyword evidence="10" id="KW-0175">Coiled coil</keyword>
<keyword evidence="9" id="KW-0539">Nucleus</keyword>
<dbReference type="InterPro" id="IPR018501">
    <property type="entry name" value="DDT_dom"/>
</dbReference>
<evidence type="ECO:0000256" key="8">
    <source>
        <dbReference type="ARBA" id="ARBA00023163"/>
    </source>
</evidence>
<gene>
    <name evidence="13" type="ORF">OsJ_06435</name>
</gene>
<comment type="subcellular location">
    <subcellularLocation>
        <location evidence="2">Cytoplasm</location>
    </subcellularLocation>
    <subcellularLocation>
        <location evidence="1">Nucleus</location>
    </subcellularLocation>
</comment>
<dbReference type="PROSITE" id="PS50827">
    <property type="entry name" value="DDT"/>
    <property type="match status" value="1"/>
</dbReference>
<evidence type="ECO:0000256" key="10">
    <source>
        <dbReference type="SAM" id="Coils"/>
    </source>
</evidence>
<dbReference type="EMBL" id="CM000139">
    <property type="protein sequence ID" value="EAZ22759.1"/>
    <property type="molecule type" value="Genomic_DNA"/>
</dbReference>
<keyword evidence="11" id="KW-1133">Transmembrane helix</keyword>
<dbReference type="InterPro" id="IPR018866">
    <property type="entry name" value="Znf-4CXXC_R1"/>
</dbReference>
<keyword evidence="7" id="KW-0805">Transcription regulation</keyword>
<feature type="coiled-coil region" evidence="10">
    <location>
        <begin position="509"/>
        <end position="540"/>
    </location>
</feature>
<reference evidence="13" key="1">
    <citation type="journal article" date="2005" name="PLoS Biol.">
        <title>The genomes of Oryza sativa: a history of duplications.</title>
        <authorList>
            <person name="Yu J."/>
            <person name="Wang J."/>
            <person name="Lin W."/>
            <person name="Li S."/>
            <person name="Li H."/>
            <person name="Zhou J."/>
            <person name="Ni P."/>
            <person name="Dong W."/>
            <person name="Hu S."/>
            <person name="Zeng C."/>
            <person name="Zhang J."/>
            <person name="Zhang Y."/>
            <person name="Li R."/>
            <person name="Xu Z."/>
            <person name="Li S."/>
            <person name="Li X."/>
            <person name="Zheng H."/>
            <person name="Cong L."/>
            <person name="Lin L."/>
            <person name="Yin J."/>
            <person name="Geng J."/>
            <person name="Li G."/>
            <person name="Shi J."/>
            <person name="Liu J."/>
            <person name="Lv H."/>
            <person name="Li J."/>
            <person name="Wang J."/>
            <person name="Deng Y."/>
            <person name="Ran L."/>
            <person name="Shi X."/>
            <person name="Wang X."/>
            <person name="Wu Q."/>
            <person name="Li C."/>
            <person name="Ren X."/>
            <person name="Wang J."/>
            <person name="Wang X."/>
            <person name="Li D."/>
            <person name="Liu D."/>
            <person name="Zhang X."/>
            <person name="Ji Z."/>
            <person name="Zhao W."/>
            <person name="Sun Y."/>
            <person name="Zhang Z."/>
            <person name="Bao J."/>
            <person name="Han Y."/>
            <person name="Dong L."/>
            <person name="Ji J."/>
            <person name="Chen P."/>
            <person name="Wu S."/>
            <person name="Liu J."/>
            <person name="Xiao Y."/>
            <person name="Bu D."/>
            <person name="Tan J."/>
            <person name="Yang L."/>
            <person name="Ye C."/>
            <person name="Zhang J."/>
            <person name="Xu J."/>
            <person name="Zhou Y."/>
            <person name="Yu Y."/>
            <person name="Zhang B."/>
            <person name="Zhuang S."/>
            <person name="Wei H."/>
            <person name="Liu B."/>
            <person name="Lei M."/>
            <person name="Yu H."/>
            <person name="Li Y."/>
            <person name="Xu H."/>
            <person name="Wei S."/>
            <person name="He X."/>
            <person name="Fang L."/>
            <person name="Zhang Z."/>
            <person name="Zhang Y."/>
            <person name="Huang X."/>
            <person name="Su Z."/>
            <person name="Tong W."/>
            <person name="Li J."/>
            <person name="Tong Z."/>
            <person name="Li S."/>
            <person name="Ye J."/>
            <person name="Wang L."/>
            <person name="Fang L."/>
            <person name="Lei T."/>
            <person name="Chen C."/>
            <person name="Chen H."/>
            <person name="Xu Z."/>
            <person name="Li H."/>
            <person name="Huang H."/>
            <person name="Zhang F."/>
            <person name="Xu H."/>
            <person name="Li N."/>
            <person name="Zhao C."/>
            <person name="Li S."/>
            <person name="Dong L."/>
            <person name="Huang Y."/>
            <person name="Li L."/>
            <person name="Xi Y."/>
            <person name="Qi Q."/>
            <person name="Li W."/>
            <person name="Zhang B."/>
            <person name="Hu W."/>
            <person name="Zhang Y."/>
            <person name="Tian X."/>
            <person name="Jiao Y."/>
            <person name="Liang X."/>
            <person name="Jin J."/>
            <person name="Gao L."/>
            <person name="Zheng W."/>
            <person name="Hao B."/>
            <person name="Liu S."/>
            <person name="Wang W."/>
            <person name="Yuan L."/>
            <person name="Cao M."/>
            <person name="McDermott J."/>
            <person name="Samudrala R."/>
            <person name="Wang J."/>
            <person name="Wong G.K."/>
            <person name="Yang H."/>
        </authorList>
    </citation>
    <scope>NUCLEOTIDE SEQUENCE [LARGE SCALE GENOMIC DNA]</scope>
</reference>
<reference evidence="13" key="2">
    <citation type="submission" date="2008-12" db="EMBL/GenBank/DDBJ databases">
        <title>Improved gene annotation of the rice (Oryza sativa) genomes.</title>
        <authorList>
            <person name="Wang J."/>
            <person name="Li R."/>
            <person name="Fan W."/>
            <person name="Huang Q."/>
            <person name="Zhang J."/>
            <person name="Zhou Y."/>
            <person name="Hu Y."/>
            <person name="Zi S."/>
            <person name="Li J."/>
            <person name="Ni P."/>
            <person name="Zheng H."/>
            <person name="Zhang Y."/>
            <person name="Zhao M."/>
            <person name="Hao Q."/>
            <person name="McDermott J."/>
            <person name="Samudrala R."/>
            <person name="Kristiansen K."/>
            <person name="Wong G.K.-S."/>
        </authorList>
    </citation>
    <scope>NUCLEOTIDE SEQUENCE</scope>
</reference>
<dbReference type="PANTHER" id="PTHR31169">
    <property type="entry name" value="OS05G0300700 PROTEIN"/>
    <property type="match status" value="1"/>
</dbReference>
<evidence type="ECO:0000256" key="3">
    <source>
        <dbReference type="ARBA" id="ARBA00022490"/>
    </source>
</evidence>
<dbReference type="Pfam" id="PF10497">
    <property type="entry name" value="zf-4CXXC_R1"/>
    <property type="match status" value="2"/>
</dbReference>
<keyword evidence="11" id="KW-0472">Membrane</keyword>
<evidence type="ECO:0000256" key="7">
    <source>
        <dbReference type="ARBA" id="ARBA00023015"/>
    </source>
</evidence>
<feature type="domain" description="DDT" evidence="12">
    <location>
        <begin position="371"/>
        <end position="431"/>
    </location>
</feature>
<accession>A3A620</accession>
<evidence type="ECO:0000256" key="9">
    <source>
        <dbReference type="ARBA" id="ARBA00023242"/>
    </source>
</evidence>
<feature type="transmembrane region" description="Helical" evidence="11">
    <location>
        <begin position="53"/>
        <end position="72"/>
    </location>
</feature>
<organism evidence="13">
    <name type="scientific">Oryza sativa subsp. japonica</name>
    <name type="common">Rice</name>
    <dbReference type="NCBI Taxonomy" id="39947"/>
    <lineage>
        <taxon>Eukaryota</taxon>
        <taxon>Viridiplantae</taxon>
        <taxon>Streptophyta</taxon>
        <taxon>Embryophyta</taxon>
        <taxon>Tracheophyta</taxon>
        <taxon>Spermatophyta</taxon>
        <taxon>Magnoliopsida</taxon>
        <taxon>Liliopsida</taxon>
        <taxon>Poales</taxon>
        <taxon>Poaceae</taxon>
        <taxon>BOP clade</taxon>
        <taxon>Oryzoideae</taxon>
        <taxon>Oryzeae</taxon>
        <taxon>Oryzinae</taxon>
        <taxon>Oryza</taxon>
        <taxon>Oryza sativa</taxon>
    </lineage>
</organism>
<keyword evidence="3" id="KW-0963">Cytoplasm</keyword>
<dbReference type="PANTHER" id="PTHR31169:SF8">
    <property type="entry name" value="ZINC-FINGER DOMAIN OF MONOAMINE-OXIDASE A REPRESSOR R1 PROTEIN"/>
    <property type="match status" value="1"/>
</dbReference>
<dbReference type="InterPro" id="IPR040221">
    <property type="entry name" value="CDCA7/CDA7L"/>
</dbReference>
<evidence type="ECO:0000256" key="6">
    <source>
        <dbReference type="ARBA" id="ARBA00022843"/>
    </source>
</evidence>
<evidence type="ECO:0000256" key="2">
    <source>
        <dbReference type="ARBA" id="ARBA00004496"/>
    </source>
</evidence>
<evidence type="ECO:0000259" key="12">
    <source>
        <dbReference type="PROSITE" id="PS50827"/>
    </source>
</evidence>
<keyword evidence="8" id="KW-0804">Transcription</keyword>